<gene>
    <name evidence="8" type="ORF">B0H41_001054</name>
</gene>
<dbReference type="InterPro" id="IPR051541">
    <property type="entry name" value="PTS_SugarTrans_NitroReg"/>
</dbReference>
<dbReference type="NCBIfam" id="TIGR00848">
    <property type="entry name" value="fruA"/>
    <property type="match status" value="1"/>
</dbReference>
<dbReference type="PANTHER" id="PTHR47738">
    <property type="entry name" value="PTS SYSTEM FRUCTOSE-LIKE EIIA COMPONENT-RELATED"/>
    <property type="match status" value="1"/>
</dbReference>
<dbReference type="InterPro" id="IPR004715">
    <property type="entry name" value="PTS_IIA_fruc"/>
</dbReference>
<dbReference type="InterPro" id="IPR002178">
    <property type="entry name" value="PTS_EIIA_type-2_dom"/>
</dbReference>
<dbReference type="SUPFAM" id="SSF55804">
    <property type="entry name" value="Phoshotransferase/anion transport protein"/>
    <property type="match status" value="1"/>
</dbReference>
<keyword evidence="5" id="KW-0808">Transferase</keyword>
<reference evidence="8" key="1">
    <citation type="submission" date="2020-05" db="EMBL/GenBank/DDBJ databases">
        <authorList>
            <person name="Brown S."/>
            <person name="Huntemann M."/>
            <person name="Clum A."/>
            <person name="Spunde A."/>
            <person name="Palaniappan K."/>
            <person name="Ritter S."/>
            <person name="Mikhailova N."/>
            <person name="Chen I.-M."/>
            <person name="Stamatis D."/>
            <person name="Reddy T."/>
            <person name="O'Malley R."/>
            <person name="Daum C."/>
            <person name="Shapiro N."/>
            <person name="Ivanova N."/>
            <person name="Kyrpides N."/>
            <person name="Woyke T."/>
        </authorList>
    </citation>
    <scope>NUCLEOTIDE SEQUENCE</scope>
    <source>
        <strain evidence="8">DJ080</strain>
    </source>
</reference>
<dbReference type="GO" id="GO:0005737">
    <property type="term" value="C:cytoplasm"/>
    <property type="evidence" value="ECO:0007669"/>
    <property type="project" value="UniProtKB-SubCell"/>
</dbReference>
<dbReference type="GO" id="GO:0008982">
    <property type="term" value="F:protein-N(PI)-phosphohistidine-sugar phosphotransferase activity"/>
    <property type="evidence" value="ECO:0007669"/>
    <property type="project" value="InterPro"/>
</dbReference>
<comment type="subcellular location">
    <subcellularLocation>
        <location evidence="1">Cytoplasm</location>
    </subcellularLocation>
</comment>
<dbReference type="Gene3D" id="3.40.930.10">
    <property type="entry name" value="Mannitol-specific EII, Chain A"/>
    <property type="match status" value="1"/>
</dbReference>
<dbReference type="CDD" id="cd00211">
    <property type="entry name" value="PTS_IIA_fru"/>
    <property type="match status" value="1"/>
</dbReference>
<accession>A0AAX0AWE4</accession>
<evidence type="ECO:0000256" key="3">
    <source>
        <dbReference type="ARBA" id="ARBA00022553"/>
    </source>
</evidence>
<dbReference type="PROSITE" id="PS00372">
    <property type="entry name" value="PTS_EIIA_TYPE_2_HIS"/>
    <property type="match status" value="1"/>
</dbReference>
<dbReference type="GO" id="GO:0009401">
    <property type="term" value="P:phosphoenolpyruvate-dependent sugar phosphotransferase system"/>
    <property type="evidence" value="ECO:0007669"/>
    <property type="project" value="UniProtKB-KW"/>
</dbReference>
<evidence type="ECO:0000259" key="7">
    <source>
        <dbReference type="PROSITE" id="PS51094"/>
    </source>
</evidence>
<protein>
    <submittedName>
        <fullName evidence="8">Fructose-specific phosphotransferase system IIA component</fullName>
    </submittedName>
</protein>
<keyword evidence="6" id="KW-0598">Phosphotransferase system</keyword>
<evidence type="ECO:0000256" key="1">
    <source>
        <dbReference type="ARBA" id="ARBA00004496"/>
    </source>
</evidence>
<organism evidence="8 9">
    <name type="scientific">Clostridium beijerinckii</name>
    <name type="common">Clostridium MP</name>
    <dbReference type="NCBI Taxonomy" id="1520"/>
    <lineage>
        <taxon>Bacteria</taxon>
        <taxon>Bacillati</taxon>
        <taxon>Bacillota</taxon>
        <taxon>Clostridia</taxon>
        <taxon>Eubacteriales</taxon>
        <taxon>Clostridiaceae</taxon>
        <taxon>Clostridium</taxon>
    </lineage>
</organism>
<dbReference type="FunFam" id="3.40.930.10:FF:000009">
    <property type="entry name" value="PTS system, fructose specific IIABC component"/>
    <property type="match status" value="1"/>
</dbReference>
<dbReference type="RefSeq" id="WP_347401610.1">
    <property type="nucleotide sequence ID" value="NZ_JABSWW010000001.1"/>
</dbReference>
<evidence type="ECO:0000256" key="5">
    <source>
        <dbReference type="ARBA" id="ARBA00022679"/>
    </source>
</evidence>
<dbReference type="AlphaFoldDB" id="A0AAX0AWE4"/>
<dbReference type="GO" id="GO:0016020">
    <property type="term" value="C:membrane"/>
    <property type="evidence" value="ECO:0007669"/>
    <property type="project" value="InterPro"/>
</dbReference>
<evidence type="ECO:0000256" key="6">
    <source>
        <dbReference type="ARBA" id="ARBA00022683"/>
    </source>
</evidence>
<evidence type="ECO:0000313" key="8">
    <source>
        <dbReference type="EMBL" id="NRT87375.1"/>
    </source>
</evidence>
<dbReference type="PROSITE" id="PS51094">
    <property type="entry name" value="PTS_EIIA_TYPE_2"/>
    <property type="match status" value="1"/>
</dbReference>
<name>A0AAX0AWE4_CLOBE</name>
<keyword evidence="2" id="KW-0813">Transport</keyword>
<keyword evidence="3" id="KW-0597">Phosphoprotein</keyword>
<reference evidence="8" key="2">
    <citation type="journal article" date="2022" name="Nat. Biotechnol.">
        <title>Carbon-negative production of acetone and isopropanol by gas fermentation at industrial pilot scale.</title>
        <authorList>
            <person name="Liew F.E."/>
            <person name="Nogle R."/>
            <person name="Abdalla T."/>
            <person name="Rasor B.J."/>
            <person name="Canter C."/>
            <person name="Jensen R.O."/>
            <person name="Wang L."/>
            <person name="Strutz J."/>
            <person name="Chirania P."/>
            <person name="De Tissera S."/>
            <person name="Mueller A.P."/>
            <person name="Ruan Z."/>
            <person name="Gao A."/>
            <person name="Tran L."/>
            <person name="Engle N.L."/>
            <person name="Bromley J.C."/>
            <person name="Daniell J."/>
            <person name="Conrado R."/>
            <person name="Tschaplinski T.J."/>
            <person name="Giannone R.J."/>
            <person name="Hettich R.L."/>
            <person name="Karim A.S."/>
            <person name="Simpson S.D."/>
            <person name="Brown S.D."/>
            <person name="Leang C."/>
            <person name="Jewett M.C."/>
            <person name="Kopke M."/>
        </authorList>
    </citation>
    <scope>NUCLEOTIDE SEQUENCE</scope>
    <source>
        <strain evidence="8">DJ080</strain>
    </source>
</reference>
<dbReference type="EMBL" id="JABSWW010000001">
    <property type="protein sequence ID" value="NRT87375.1"/>
    <property type="molecule type" value="Genomic_DNA"/>
</dbReference>
<dbReference type="PANTHER" id="PTHR47738:SF2">
    <property type="entry name" value="PTS SYSTEM FRUCTOSE-LIKE EIIA COMPONENT"/>
    <property type="match status" value="1"/>
</dbReference>
<evidence type="ECO:0000256" key="4">
    <source>
        <dbReference type="ARBA" id="ARBA00022597"/>
    </source>
</evidence>
<proteinExistence type="predicted"/>
<evidence type="ECO:0000313" key="9">
    <source>
        <dbReference type="Proteomes" id="UP001193748"/>
    </source>
</evidence>
<evidence type="ECO:0000256" key="2">
    <source>
        <dbReference type="ARBA" id="ARBA00022448"/>
    </source>
</evidence>
<keyword evidence="4" id="KW-0762">Sugar transport</keyword>
<dbReference type="Proteomes" id="UP001193748">
    <property type="component" value="Unassembled WGS sequence"/>
</dbReference>
<comment type="caution">
    <text evidence="8">The sequence shown here is derived from an EMBL/GenBank/DDBJ whole genome shotgun (WGS) entry which is preliminary data.</text>
</comment>
<dbReference type="InterPro" id="IPR016152">
    <property type="entry name" value="PTrfase/Anion_transptr"/>
</dbReference>
<sequence>MNINFNEIDINRNLKIQLGFCKEECILGLSINDIENNEKQLVFYVAMDDIEIMTHILREAVNFSVKESYANYLMKCKKEKDIKQYFKLNSEGGTKMEADLAKVIQKETIKLNMKATTKDEALKELTELLYDAGALSSKKEFLEDVYYRETLGSTGIGNGIAIPHGKSKFVNKTSIAFGKTNSDIKWETLDGKPVNFVILFAVTESDKNSVHVRLLSKVAAKLGDDEACEDLLKAKTPEEVYEIFTRAEEI</sequence>
<dbReference type="Pfam" id="PF00359">
    <property type="entry name" value="PTS_EIIA_2"/>
    <property type="match status" value="1"/>
</dbReference>
<feature type="domain" description="PTS EIIA type-2" evidence="7">
    <location>
        <begin position="102"/>
        <end position="247"/>
    </location>
</feature>